<organism evidence="7 8">
    <name type="scientific">Psychrosphaera ytuae</name>
    <dbReference type="NCBI Taxonomy" id="2820710"/>
    <lineage>
        <taxon>Bacteria</taxon>
        <taxon>Pseudomonadati</taxon>
        <taxon>Pseudomonadota</taxon>
        <taxon>Gammaproteobacteria</taxon>
        <taxon>Alteromonadales</taxon>
        <taxon>Pseudoalteromonadaceae</taxon>
        <taxon>Psychrosphaera</taxon>
    </lineage>
</organism>
<dbReference type="RefSeq" id="WP_208831868.1">
    <property type="nucleotide sequence ID" value="NZ_CP072110.1"/>
</dbReference>
<keyword evidence="7" id="KW-0966">Cell projection</keyword>
<dbReference type="GO" id="GO:0044780">
    <property type="term" value="P:bacterial-type flagellum assembly"/>
    <property type="evidence" value="ECO:0007669"/>
    <property type="project" value="InterPro"/>
</dbReference>
<dbReference type="Proteomes" id="UP000682739">
    <property type="component" value="Chromosome"/>
</dbReference>
<dbReference type="PANTHER" id="PTHR34773:SF1">
    <property type="entry name" value="FLAGELLAR SECRETION CHAPERONE FLIS"/>
    <property type="match status" value="1"/>
</dbReference>
<keyword evidence="7" id="KW-0969">Cilium</keyword>
<dbReference type="PIRSF" id="PIRSF039090">
    <property type="entry name" value="Flis"/>
    <property type="match status" value="1"/>
</dbReference>
<dbReference type="InterPro" id="IPR036584">
    <property type="entry name" value="FliS_sf"/>
</dbReference>
<keyword evidence="8" id="KW-1185">Reference proteome</keyword>
<evidence type="ECO:0000313" key="8">
    <source>
        <dbReference type="Proteomes" id="UP000682739"/>
    </source>
</evidence>
<keyword evidence="4 6" id="KW-1005">Bacterial flagellum biogenesis</keyword>
<dbReference type="SUPFAM" id="SSF101116">
    <property type="entry name" value="Flagellar export chaperone FliS"/>
    <property type="match status" value="1"/>
</dbReference>
<protein>
    <recommendedName>
        <fullName evidence="6">Flagellar secretion chaperone FliS</fullName>
    </recommendedName>
</protein>
<dbReference type="AlphaFoldDB" id="A0A975DBC8"/>
<gene>
    <name evidence="7" type="primary">fliS</name>
    <name evidence="7" type="ORF">J1N51_14050</name>
</gene>
<dbReference type="InterPro" id="IPR003713">
    <property type="entry name" value="FliS"/>
</dbReference>
<comment type="similarity">
    <text evidence="2 6">Belongs to the FliS family.</text>
</comment>
<dbReference type="KEGG" id="psym:J1N51_14050"/>
<dbReference type="CDD" id="cd16098">
    <property type="entry name" value="FliS"/>
    <property type="match status" value="1"/>
</dbReference>
<keyword evidence="3 6" id="KW-0963">Cytoplasm</keyword>
<dbReference type="EMBL" id="CP072110">
    <property type="protein sequence ID" value="QTH63813.1"/>
    <property type="molecule type" value="Genomic_DNA"/>
</dbReference>
<dbReference type="GO" id="GO:0071973">
    <property type="term" value="P:bacterial-type flagellum-dependent cell motility"/>
    <property type="evidence" value="ECO:0007669"/>
    <property type="project" value="TreeGrafter"/>
</dbReference>
<evidence type="ECO:0000313" key="7">
    <source>
        <dbReference type="EMBL" id="QTH63813.1"/>
    </source>
</evidence>
<keyword evidence="7" id="KW-0282">Flagellum</keyword>
<sequence>MARLSIQKYRDMKINSAENADPYELVQMVLKAILGKLAAAKACIEQKNIPEKGRLISECITLIGSLDESLDMEQGGDISRNLSDLYNFCSGHLIASNVENDTKKIDDVYQIIGTIKEAWDEIPKQTRDEYLEKKVANR</sequence>
<evidence type="ECO:0000256" key="6">
    <source>
        <dbReference type="PIRNR" id="PIRNR039090"/>
    </source>
</evidence>
<evidence type="ECO:0000256" key="3">
    <source>
        <dbReference type="ARBA" id="ARBA00022490"/>
    </source>
</evidence>
<evidence type="ECO:0000256" key="5">
    <source>
        <dbReference type="ARBA" id="ARBA00023186"/>
    </source>
</evidence>
<reference evidence="7" key="1">
    <citation type="submission" date="2021-03" db="EMBL/GenBank/DDBJ databases">
        <title>Description of Psychrosphaera ytuae sp. nov. isolated from deep sea sediment of South China Sea.</title>
        <authorList>
            <person name="Zhang J."/>
            <person name="Xu X.-D."/>
        </authorList>
    </citation>
    <scope>NUCLEOTIDE SEQUENCE</scope>
    <source>
        <strain evidence="7">MTZ26</strain>
    </source>
</reference>
<evidence type="ECO:0000256" key="4">
    <source>
        <dbReference type="ARBA" id="ARBA00022795"/>
    </source>
</evidence>
<keyword evidence="5" id="KW-0143">Chaperone</keyword>
<proteinExistence type="inferred from homology"/>
<dbReference type="Pfam" id="PF02561">
    <property type="entry name" value="FliS"/>
    <property type="match status" value="1"/>
</dbReference>
<dbReference type="PANTHER" id="PTHR34773">
    <property type="entry name" value="FLAGELLAR SECRETION CHAPERONE FLIS"/>
    <property type="match status" value="1"/>
</dbReference>
<dbReference type="NCBIfam" id="TIGR00208">
    <property type="entry name" value="fliS"/>
    <property type="match status" value="1"/>
</dbReference>
<dbReference type="Gene3D" id="1.20.120.340">
    <property type="entry name" value="Flagellar protein FliS"/>
    <property type="match status" value="1"/>
</dbReference>
<name>A0A975DBC8_9GAMM</name>
<dbReference type="GO" id="GO:0005829">
    <property type="term" value="C:cytosol"/>
    <property type="evidence" value="ECO:0007669"/>
    <property type="project" value="UniProtKB-SubCell"/>
</dbReference>
<evidence type="ECO:0000256" key="1">
    <source>
        <dbReference type="ARBA" id="ARBA00004514"/>
    </source>
</evidence>
<accession>A0A975DBC8</accession>
<comment type="subcellular location">
    <subcellularLocation>
        <location evidence="1 6">Cytoplasm</location>
        <location evidence="1 6">Cytosol</location>
    </subcellularLocation>
</comment>
<evidence type="ECO:0000256" key="2">
    <source>
        <dbReference type="ARBA" id="ARBA00008787"/>
    </source>
</evidence>